<feature type="transmembrane region" description="Helical" evidence="9">
    <location>
        <begin position="300"/>
        <end position="319"/>
    </location>
</feature>
<comment type="function">
    <text evidence="9">Plasma membrane transporter mediating the uptake by cells of the water soluble vitamin B2/riboflavin that plays a key role in biochemical oxidation-reduction reactions of the carbohydrate, lipid, and amino acid metabolism.</text>
</comment>
<evidence type="ECO:0000256" key="5">
    <source>
        <dbReference type="ARBA" id="ARBA00022475"/>
    </source>
</evidence>
<keyword evidence="7 9" id="KW-1133">Transmembrane helix</keyword>
<evidence type="ECO:0000256" key="9">
    <source>
        <dbReference type="RuleBase" id="RU368035"/>
    </source>
</evidence>
<feature type="transmembrane region" description="Helical" evidence="9">
    <location>
        <begin position="358"/>
        <end position="377"/>
    </location>
</feature>
<accession>A0A7E4WD93</accession>
<evidence type="ECO:0000256" key="3">
    <source>
        <dbReference type="ARBA" id="ARBA00006366"/>
    </source>
</evidence>
<feature type="transmembrane region" description="Helical" evidence="9">
    <location>
        <begin position="261"/>
        <end position="280"/>
    </location>
</feature>
<dbReference type="InterPro" id="IPR009357">
    <property type="entry name" value="Riboflavin_transptr"/>
</dbReference>
<protein>
    <recommendedName>
        <fullName evidence="9">Riboflavin transporter</fullName>
    </recommendedName>
</protein>
<feature type="transmembrane region" description="Helical" evidence="9">
    <location>
        <begin position="397"/>
        <end position="418"/>
    </location>
</feature>
<evidence type="ECO:0000256" key="8">
    <source>
        <dbReference type="ARBA" id="ARBA00023136"/>
    </source>
</evidence>
<dbReference type="AlphaFoldDB" id="A0A7E4WD93"/>
<organism evidence="10 11">
    <name type="scientific">Panagrellus redivivus</name>
    <name type="common">Microworm</name>
    <dbReference type="NCBI Taxonomy" id="6233"/>
    <lineage>
        <taxon>Eukaryota</taxon>
        <taxon>Metazoa</taxon>
        <taxon>Ecdysozoa</taxon>
        <taxon>Nematoda</taxon>
        <taxon>Chromadorea</taxon>
        <taxon>Rhabditida</taxon>
        <taxon>Tylenchina</taxon>
        <taxon>Panagrolaimomorpha</taxon>
        <taxon>Panagrolaimoidea</taxon>
        <taxon>Panagrolaimidae</taxon>
        <taxon>Panagrellus</taxon>
    </lineage>
</organism>
<dbReference type="Pfam" id="PF06237">
    <property type="entry name" value="SLC52_ribofla_tr"/>
    <property type="match status" value="1"/>
</dbReference>
<reference evidence="10" key="1">
    <citation type="journal article" date="2013" name="Genetics">
        <title>The draft genome and transcriptome of Panagrellus redivivus are shaped by the harsh demands of a free-living lifestyle.</title>
        <authorList>
            <person name="Srinivasan J."/>
            <person name="Dillman A.R."/>
            <person name="Macchietto M.G."/>
            <person name="Heikkinen L."/>
            <person name="Lakso M."/>
            <person name="Fracchia K.M."/>
            <person name="Antoshechkin I."/>
            <person name="Mortazavi A."/>
            <person name="Wong G."/>
            <person name="Sternberg P.W."/>
        </authorList>
    </citation>
    <scope>NUCLEOTIDE SEQUENCE [LARGE SCALE GENOMIC DNA]</scope>
    <source>
        <strain evidence="10">MT8872</strain>
    </source>
</reference>
<comment type="similarity">
    <text evidence="3 9">Belongs to the riboflavin transporter family.</text>
</comment>
<feature type="transmembrane region" description="Helical" evidence="9">
    <location>
        <begin position="326"/>
        <end position="346"/>
    </location>
</feature>
<evidence type="ECO:0000256" key="7">
    <source>
        <dbReference type="ARBA" id="ARBA00022989"/>
    </source>
</evidence>
<keyword evidence="4 9" id="KW-0813">Transport</keyword>
<dbReference type="PANTHER" id="PTHR12929">
    <property type="entry name" value="SOLUTE CARRIER FAMILY 52"/>
    <property type="match status" value="1"/>
</dbReference>
<feature type="transmembrane region" description="Helical" evidence="9">
    <location>
        <begin position="106"/>
        <end position="127"/>
    </location>
</feature>
<comment type="catalytic activity">
    <reaction evidence="1 9">
        <text>riboflavin(in) = riboflavin(out)</text>
        <dbReference type="Rhea" id="RHEA:35015"/>
        <dbReference type="ChEBI" id="CHEBI:57986"/>
    </reaction>
</comment>
<dbReference type="GO" id="GO:0032217">
    <property type="term" value="F:riboflavin transmembrane transporter activity"/>
    <property type="evidence" value="ECO:0007669"/>
    <property type="project" value="UniProtKB-UniRule"/>
</dbReference>
<feature type="transmembrane region" description="Helical" evidence="9">
    <location>
        <begin position="139"/>
        <end position="159"/>
    </location>
</feature>
<keyword evidence="6 9" id="KW-0812">Transmembrane</keyword>
<evidence type="ECO:0000256" key="1">
    <source>
        <dbReference type="ARBA" id="ARBA00000215"/>
    </source>
</evidence>
<feature type="transmembrane region" description="Helical" evidence="9">
    <location>
        <begin position="43"/>
        <end position="62"/>
    </location>
</feature>
<dbReference type="GO" id="GO:0005886">
    <property type="term" value="C:plasma membrane"/>
    <property type="evidence" value="ECO:0007669"/>
    <property type="project" value="UniProtKB-SubCell"/>
</dbReference>
<proteinExistence type="inferred from homology"/>
<evidence type="ECO:0000256" key="2">
    <source>
        <dbReference type="ARBA" id="ARBA00004651"/>
    </source>
</evidence>
<reference evidence="11" key="2">
    <citation type="submission" date="2020-10" db="UniProtKB">
        <authorList>
            <consortium name="WormBaseParasite"/>
        </authorList>
    </citation>
    <scope>IDENTIFICATION</scope>
</reference>
<evidence type="ECO:0000313" key="11">
    <source>
        <dbReference type="WBParaSite" id="Pan_g9981.t1"/>
    </source>
</evidence>
<sequence length="433" mass="47554">MVNLITYVLVGIFGSSSWLSTNSVWMELSLMVDALPEGWSLPSYLTAIIQIACIAPLIYSVLHKCTNFDIPKATVIISLLIFCTACTLLMAFFWDITGFVFGKTRSVMLIVIMFMMALVNTTSDVLFLPYMATFHPTYLTAYFVGMGFSAFIPSIFSLIQGTSNYDCVYNETDGTAAAEYHPARFGVRDFNFIMFGWMAITVAAFAVLHWGPKKWTDRGVMSESGEGVIDGIEKSNEESENHECDTSGAQLTTENIERGSFVRYCILLGCLAWICAQMNGVVPSISSYATLSYTPLTYHLALTLGNLAQALACFLPLWLKPKSTSILVLLTAIATAFVAYIFVIALQSPTPMLAHSNWGGVLSVAASVLSAGFQAYLRGVITSVVREDNPHSESRLFFCGLFMQIGSFFGACVMFPLVNYANIFQSAIPCVNY</sequence>
<keyword evidence="10" id="KW-1185">Reference proteome</keyword>
<evidence type="ECO:0000313" key="10">
    <source>
        <dbReference type="Proteomes" id="UP000492821"/>
    </source>
</evidence>
<dbReference type="PANTHER" id="PTHR12929:SF10">
    <property type="entry name" value="RIBOFLAVIN TRANSPORTER"/>
    <property type="match status" value="1"/>
</dbReference>
<name>A0A7E4WD93_PANRE</name>
<feature type="transmembrane region" description="Helical" evidence="9">
    <location>
        <begin position="74"/>
        <end position="94"/>
    </location>
</feature>
<dbReference type="WBParaSite" id="Pan_g9981.t1">
    <property type="protein sequence ID" value="Pan_g9981.t1"/>
    <property type="gene ID" value="Pan_g9981"/>
</dbReference>
<feature type="transmembrane region" description="Helical" evidence="9">
    <location>
        <begin position="192"/>
        <end position="211"/>
    </location>
</feature>
<keyword evidence="5 9" id="KW-1003">Cell membrane</keyword>
<evidence type="ECO:0000256" key="6">
    <source>
        <dbReference type="ARBA" id="ARBA00022692"/>
    </source>
</evidence>
<dbReference type="Proteomes" id="UP000492821">
    <property type="component" value="Unassembled WGS sequence"/>
</dbReference>
<keyword evidence="8 9" id="KW-0472">Membrane</keyword>
<evidence type="ECO:0000256" key="4">
    <source>
        <dbReference type="ARBA" id="ARBA00022448"/>
    </source>
</evidence>
<comment type="subcellular location">
    <subcellularLocation>
        <location evidence="2 9">Cell membrane</location>
        <topology evidence="2 9">Multi-pass membrane protein</topology>
    </subcellularLocation>
</comment>